<name>A0A0W0UHJ6_9GAMM</name>
<protein>
    <submittedName>
        <fullName evidence="1">Uncharacterized protein</fullName>
    </submittedName>
</protein>
<organism evidence="1 2">
    <name type="scientific">Legionella jamestowniensis</name>
    <dbReference type="NCBI Taxonomy" id="455"/>
    <lineage>
        <taxon>Bacteria</taxon>
        <taxon>Pseudomonadati</taxon>
        <taxon>Pseudomonadota</taxon>
        <taxon>Gammaproteobacteria</taxon>
        <taxon>Legionellales</taxon>
        <taxon>Legionellaceae</taxon>
        <taxon>Legionella</taxon>
    </lineage>
</organism>
<comment type="caution">
    <text evidence="1">The sequence shown here is derived from an EMBL/GenBank/DDBJ whole genome shotgun (WGS) entry which is preliminary data.</text>
</comment>
<dbReference type="Proteomes" id="UP000054715">
    <property type="component" value="Unassembled WGS sequence"/>
</dbReference>
<accession>A0A0W0UHJ6</accession>
<dbReference type="EMBL" id="LNYG01000013">
    <property type="protein sequence ID" value="KTD07175.1"/>
    <property type="molecule type" value="Genomic_DNA"/>
</dbReference>
<reference evidence="1 2" key="1">
    <citation type="submission" date="2015-11" db="EMBL/GenBank/DDBJ databases">
        <title>Genomic analysis of 38 Legionella species identifies large and diverse effector repertoires.</title>
        <authorList>
            <person name="Burstein D."/>
            <person name="Amaro F."/>
            <person name="Zusman T."/>
            <person name="Lifshitz Z."/>
            <person name="Cohen O."/>
            <person name="Gilbert J.A."/>
            <person name="Pupko T."/>
            <person name="Shuman H.A."/>
            <person name="Segal G."/>
        </authorList>
    </citation>
    <scope>NUCLEOTIDE SEQUENCE [LARGE SCALE GENOMIC DNA]</scope>
    <source>
        <strain evidence="1 2">JA-26-G1-E2</strain>
    </source>
</reference>
<sequence length="70" mass="7740">MTIDHRKHALAHAASRLQILSKAQLGLPDDIQPEDIRFQSLYKLSFRFCSKSSSVSLSTPAAPALVFTNL</sequence>
<gene>
    <name evidence="1" type="ORF">Ljam_1370</name>
</gene>
<evidence type="ECO:0000313" key="2">
    <source>
        <dbReference type="Proteomes" id="UP000054715"/>
    </source>
</evidence>
<proteinExistence type="predicted"/>
<dbReference type="AlphaFoldDB" id="A0A0W0UHJ6"/>
<evidence type="ECO:0000313" key="1">
    <source>
        <dbReference type="EMBL" id="KTD07175.1"/>
    </source>
</evidence>
<dbReference type="STRING" id="455.Ljam_1370"/>
<dbReference type="RefSeq" id="WP_156411918.1">
    <property type="nucleotide sequence ID" value="NZ_CAAAJF010000007.1"/>
</dbReference>